<evidence type="ECO:0000256" key="2">
    <source>
        <dbReference type="ARBA" id="ARBA00004304"/>
    </source>
</evidence>
<dbReference type="Pfam" id="PF00630">
    <property type="entry name" value="Filamin"/>
    <property type="match status" value="13"/>
</dbReference>
<feature type="repeat" description="Filamin" evidence="22">
    <location>
        <begin position="2019"/>
        <end position="2121"/>
    </location>
</feature>
<accession>T1IWF9</accession>
<evidence type="ECO:0000256" key="3">
    <source>
        <dbReference type="ARBA" id="ARBA00004389"/>
    </source>
</evidence>
<comment type="function">
    <text evidence="17">Associates with the striatin-interacting phosphatase and kinase (STRIPAK) core complex, forming the extended (SIKE1:SLMAP)STRIPAK complex. The (SIKE1:SLMAP)STRIPAK complex dephosphorylates STK3 leading to the inhibition of Hippo signaling and the control of cell growth. May play a role during myoblast fusion.</text>
</comment>
<dbReference type="InterPro" id="IPR001715">
    <property type="entry name" value="CH_dom"/>
</dbReference>
<feature type="repeat" description="Filamin" evidence="22">
    <location>
        <begin position="2423"/>
        <end position="2505"/>
    </location>
</feature>
<keyword evidence="11" id="KW-1133">Transmembrane helix</keyword>
<dbReference type="CDD" id="cd21311">
    <property type="entry name" value="CH_dFLNA-like_rpt1"/>
    <property type="match status" value="1"/>
</dbReference>
<dbReference type="InterPro" id="IPR001298">
    <property type="entry name" value="Filamin/ABP280_rpt"/>
</dbReference>
<dbReference type="SUPFAM" id="SSF47576">
    <property type="entry name" value="Calponin-homology domain, CH-domain"/>
    <property type="match status" value="1"/>
</dbReference>
<reference evidence="27" key="2">
    <citation type="submission" date="2015-02" db="UniProtKB">
        <authorList>
            <consortium name="EnsemblMetazoa"/>
        </authorList>
    </citation>
    <scope>IDENTIFICATION</scope>
</reference>
<evidence type="ECO:0000259" key="26">
    <source>
        <dbReference type="PROSITE" id="PS50021"/>
    </source>
</evidence>
<keyword evidence="12 23" id="KW-0175">Coiled coil</keyword>
<evidence type="ECO:0000256" key="20">
    <source>
        <dbReference type="ARBA" id="ARBA00066015"/>
    </source>
</evidence>
<evidence type="ECO:0000256" key="24">
    <source>
        <dbReference type="SAM" id="MobiDB-lite"/>
    </source>
</evidence>
<keyword evidence="16" id="KW-0206">Cytoskeleton</keyword>
<dbReference type="HOGENOM" id="CLU_228341_0_0_1"/>
<evidence type="ECO:0000256" key="19">
    <source>
        <dbReference type="ARBA" id="ARBA00061687"/>
    </source>
</evidence>
<sequence>MVVQTILIKNLPSNAGDIEKPGSKMTARATLTCRQNSHPFQDRTLILDQPAKVGRSVARVRPAVNNAIFDCKVLSRNHAVLWYDNGKFYLQDTKSSNGTFINNQRLSKGSEESAPREVCSGDIVQFGVDVMENSRTAKVTHGCIVATLKLYLPDGKEAKASPSTLVMSPLTGACGIPTQELYQLAQYLQEALHREQQLEGKLATLQKLVANSTDASESGWKALIDEDRLLTRLEILESQLQTYSKSFGDDKLRDEVSRLQDDKNNYQISAKESLMKVLQEKLETLRKLQDVEHNLGNAEYECGHMREVYDKTQGEIREIAEKYNKQLQEIQQLNEKLQETQEKHAEVVKDLETEKNMLLGDCEDLRKQEEALQAKVVIDVDIESLHADNKFIEQQLMEIKIEAMRREKDEDTKTVPTTEFRNTDSPVNTLLEKIEDEMENNLRGALRHSEDEVTKLKNQLQFSEKELLENKDKMNDLEKQLEQTLLNAVQSMNQINQCEVQLKESRSVDENSVAITKHLQDEILRLECELKQAQSNVNDTALIICKNQENGSNTGLINHIGEPEANLNNSLKAEIEKLKELLAETREKKKTAESDTARIKVELEDACNSAKKYMEEMLVIRQQLQNAQQQSKDKSDIVVRLQDQLVKAEGATKQQVVALKEKLAEEQQRNKEIIDEANNLKQQLSDAQQSNKQTQNEAKQMRDKMNSLVEDIERRTKMESQSGDNKTSDEYLTLKEDCSSLRNRLHLTEAEMRKAHNEYEKLEVTYKQLADYCSSLEKSMDGDKSGDEPDDLAGQVTELRNQLLKLQLQYNECNDERARLHEALSVRNEDYSLLSYQTRMIWRNIYILLGVISTFLMLTYSVCSLQHPVNPEMKYINKKDINTVYNQKTPLINKVLFIRQISYLLEEILIGVGCSFNPNKESKNGLVLFDFVSRLLLPRNWNVVKVYKEVKTESHIELKMYNNDPDAVYRGGDYGPYYEQTYGSGGTAEPEPDEEEGEMVATERELAEDAQWKRIQQNTFTRWANEHLKTVNKHIGNLETDLSDGLRLIGLVEVLSGKRLPKHNKRPTFRSQKLENVSVALKFLEEDEGIRIVNIDSSDIADCKLKLILGLIWTLILHYSISAPVWEGEDEFQYGDKVGPTPKQRLLGWIQSKIPDLPITNFTKDWNDGKAVGALVDAVAPGLCPDWLEWDPNNARANTQEAMDLADNWLGIPQLIKPEEMIDPKVDEMSMMTYLSQYPNNKLKPGAPLRPRTNPNRVRAYGPGIEPTGVVVGAPANFIVETFSAGKGAVEVYVENPRGQNELVDTKFNNDRNLTYSITYKPQMEGPHKVTVRFANKEIPKSPYLVTVEGHAGDPSKVTASGPGLEPSGVMMSRPTYFDVQTKDAGLGAVEVIILDPQGHKNTVPTKVRQLTPDMWRCEYVAPQMGLHSVNIFFAGQAIPNSPFGVRVTPVCDPKKVRVAGRGIQPSGVRVRDVADFRVFTEGAGEGNLEVKVVGPGGLPERVEMYKSDSTTYEYKYNPTKEGRYLVIISFGGQEILKSPYEVTVGPFKESRIRAYGPGLLGGVVGYPAVFTVETNGETGALGFSIEGPSQTKIDCHDNGDGTADVSYHPTAPGEYAVHILCNNEDIPQSPFMAQILPKTDYFPDKVEAYGPGLEKSGISLAKPADFTVDTRRAGGHAPLDLQVMDAEYHPVDLKVQDLKDGTFKCSYTPMRPMKHTVQAAFGGVAIKNSPFRVFVTEPTNPSKVKVFGPGVEKGIKSETPTHFNIDCREAGPGDVEISLINDKGQDIPVQIQDNEDSTFTVDYTAPTPGNYKVNVRFAGKDIPQSPIKVSVQPHIDINKVKVDGLEPTAPVHSLQQFRVITKGAGKGDVAVTITTPSGRKMKAHIVPTYDGYMVTFTPTELGEYLLAIAFGGEPISPTPFRFISIGPSELGKVRAFGPGLSSGIVFRPAEFTIDTREAGQGGLGVTVEGPCEAAINCRDNGDGTCSVAYLPTEGGTYVVNITFNEKHIPGSPFQALVSSAVDVSKVKVTGNGIQFHGRNGVFLDSTTDMLVDARAISKRGDGRVACTITNPSGAKTDTLVQSMNDGTYRISYTPFEEGRHIIDITYDGLPVPGSPFSVNVRRGCDPKKCRAFGPGLDRGITDQPNQFTVETRGSGTGGLGLAIEGPSEAKMTCKDNRDGSCTVEYIPTEAGDYDITIKFADQHIPGSPFKVSVDSLVDPSKVLVFGPGVDPVHCRSNVPVNFKVDASKSGKAPLGVEIKTERGPIARKPDVRDNGDGTYDVSYVAPPEGSRCNVKVAWNNQDVPGSPFQMKVRPTVEPRNVKVHGPGVTNKGVPASVPVDFIIDTKEAGFGDLEVFVTGPDAFPRKVKVQDNADGTFKATYVPDDIGKYKINVKYGGQEVPFSPFNVDAHSIGQADKCKITEGMQQQVAVGEEYCITVNAKNAGKGAVTCRIRSNSGHDMDIDIEDNGDGTFSIYYTIKDVGEYNINVKFGGQPVPDGAYKLVVSEHLSWFTSSRIQPHLLSGIKK</sequence>
<dbReference type="PROSITE" id="PS50006">
    <property type="entry name" value="FHA_DOMAIN"/>
    <property type="match status" value="1"/>
</dbReference>
<dbReference type="GO" id="GO:0042383">
    <property type="term" value="C:sarcolemma"/>
    <property type="evidence" value="ECO:0007669"/>
    <property type="project" value="UniProtKB-SubCell"/>
</dbReference>
<evidence type="ECO:0000256" key="9">
    <source>
        <dbReference type="ARBA" id="ARBA00022737"/>
    </source>
</evidence>
<evidence type="ECO:0000256" key="18">
    <source>
        <dbReference type="ARBA" id="ARBA00060409"/>
    </source>
</evidence>
<feature type="domain" description="FHA" evidence="25">
    <location>
        <begin position="51"/>
        <end position="106"/>
    </location>
</feature>
<evidence type="ECO:0000256" key="23">
    <source>
        <dbReference type="SAM" id="Coils"/>
    </source>
</evidence>
<dbReference type="PANTHER" id="PTHR38537:SF8">
    <property type="entry name" value="FILAMIN-A"/>
    <property type="match status" value="1"/>
</dbReference>
<dbReference type="Pfam" id="PF00498">
    <property type="entry name" value="FHA"/>
    <property type="match status" value="1"/>
</dbReference>
<feature type="repeat" description="Filamin" evidence="22">
    <location>
        <begin position="1350"/>
        <end position="1448"/>
    </location>
</feature>
<keyword evidence="14" id="KW-0472">Membrane</keyword>
<dbReference type="Proteomes" id="UP000014500">
    <property type="component" value="Unassembled WGS sequence"/>
</dbReference>
<reference evidence="28" key="1">
    <citation type="submission" date="2011-05" db="EMBL/GenBank/DDBJ databases">
        <authorList>
            <person name="Richards S.R."/>
            <person name="Qu J."/>
            <person name="Jiang H."/>
            <person name="Jhangiani S.N."/>
            <person name="Agravi P."/>
            <person name="Goodspeed R."/>
            <person name="Gross S."/>
            <person name="Mandapat C."/>
            <person name="Jackson L."/>
            <person name="Mathew T."/>
            <person name="Pu L."/>
            <person name="Thornton R."/>
            <person name="Saada N."/>
            <person name="Wilczek-Boney K.B."/>
            <person name="Lee S."/>
            <person name="Kovar C."/>
            <person name="Wu Y."/>
            <person name="Scherer S.E."/>
            <person name="Worley K.C."/>
            <person name="Muzny D.M."/>
            <person name="Gibbs R."/>
        </authorList>
    </citation>
    <scope>NUCLEOTIDE SEQUENCE</scope>
    <source>
        <strain evidence="28">Brora</strain>
    </source>
</reference>
<dbReference type="InterPro" id="IPR014756">
    <property type="entry name" value="Ig_E-set"/>
</dbReference>
<dbReference type="FunFam" id="2.60.40.10:FF:000001">
    <property type="entry name" value="Filamin-C isoform b"/>
    <property type="match status" value="5"/>
</dbReference>
<dbReference type="InterPro" id="IPR036872">
    <property type="entry name" value="CH_dom_sf"/>
</dbReference>
<feature type="repeat" description="Filamin" evidence="22">
    <location>
        <begin position="1449"/>
        <end position="1545"/>
    </location>
</feature>
<evidence type="ECO:0000313" key="27">
    <source>
        <dbReference type="EnsemblMetazoa" id="SMAR005526-PA"/>
    </source>
</evidence>
<dbReference type="CDD" id="cd22679">
    <property type="entry name" value="FHA_SLMAP"/>
    <property type="match status" value="1"/>
</dbReference>
<feature type="repeat" description="Filamin" evidence="22">
    <location>
        <begin position="1737"/>
        <end position="1832"/>
    </location>
</feature>
<comment type="subcellular location">
    <subcellularLocation>
        <location evidence="18">Cell membrane</location>
        <location evidence="18">Sarcolemma</location>
        <topology evidence="18">Single-pass type IV membrane protein</topology>
    </subcellularLocation>
    <subcellularLocation>
        <location evidence="1">Cytoplasm</location>
        <location evidence="1">Cytoskeleton</location>
        <location evidence="1">Microtubule organizing center</location>
        <location evidence="1">Centrosome</location>
    </subcellularLocation>
    <subcellularLocation>
        <location evidence="3">Endoplasmic reticulum membrane</location>
        <topology evidence="3">Single-pass membrane protein</topology>
    </subcellularLocation>
    <subcellularLocation>
        <location evidence="2">Mitochondrion membrane</location>
        <topology evidence="2">Single-pass membrane protein</topology>
    </subcellularLocation>
</comment>
<dbReference type="Gene3D" id="2.60.200.20">
    <property type="match status" value="1"/>
</dbReference>
<evidence type="ECO:0000259" key="25">
    <source>
        <dbReference type="PROSITE" id="PS50006"/>
    </source>
</evidence>
<feature type="repeat" description="Filamin" evidence="22">
    <location>
        <begin position="2314"/>
        <end position="2410"/>
    </location>
</feature>
<dbReference type="eggNOG" id="KOG0518">
    <property type="taxonomic scope" value="Eukaryota"/>
</dbReference>
<feature type="coiled-coil region" evidence="23">
    <location>
        <begin position="439"/>
        <end position="536"/>
    </location>
</feature>
<keyword evidence="15" id="KW-0009">Actin-binding</keyword>
<evidence type="ECO:0000256" key="22">
    <source>
        <dbReference type="PROSITE-ProRule" id="PRU00087"/>
    </source>
</evidence>
<evidence type="ECO:0000256" key="17">
    <source>
        <dbReference type="ARBA" id="ARBA00057671"/>
    </source>
</evidence>
<dbReference type="eggNOG" id="KOG3872">
    <property type="taxonomic scope" value="Eukaryota"/>
</dbReference>
<feature type="repeat" description="Filamin" evidence="22">
    <location>
        <begin position="1639"/>
        <end position="1736"/>
    </location>
</feature>
<dbReference type="GO" id="GO:0031966">
    <property type="term" value="C:mitochondrial membrane"/>
    <property type="evidence" value="ECO:0007669"/>
    <property type="project" value="UniProtKB-SubCell"/>
</dbReference>
<evidence type="ECO:0000256" key="11">
    <source>
        <dbReference type="ARBA" id="ARBA00022989"/>
    </source>
</evidence>
<dbReference type="PROSITE" id="PS00019">
    <property type="entry name" value="ACTININ_1"/>
    <property type="match status" value="1"/>
</dbReference>
<organism evidence="27 28">
    <name type="scientific">Strigamia maritima</name>
    <name type="common">European centipede</name>
    <name type="synonym">Geophilus maritimus</name>
    <dbReference type="NCBI Taxonomy" id="126957"/>
    <lineage>
        <taxon>Eukaryota</taxon>
        <taxon>Metazoa</taxon>
        <taxon>Ecdysozoa</taxon>
        <taxon>Arthropoda</taxon>
        <taxon>Myriapoda</taxon>
        <taxon>Chilopoda</taxon>
        <taxon>Pleurostigmophora</taxon>
        <taxon>Geophilomorpha</taxon>
        <taxon>Linotaeniidae</taxon>
        <taxon>Strigamia</taxon>
    </lineage>
</organism>
<feature type="repeat" description="Filamin" evidence="22">
    <location>
        <begin position="2122"/>
        <end position="2214"/>
    </location>
</feature>
<dbReference type="FunFam" id="2.60.200.20:FF:000003">
    <property type="entry name" value="sarcolemmal membrane-associated protein isoform X2"/>
    <property type="match status" value="1"/>
</dbReference>
<dbReference type="PROSITE" id="PS50194">
    <property type="entry name" value="FILAMIN_REPEAT"/>
    <property type="match status" value="13"/>
</dbReference>
<feature type="repeat" description="Filamin" evidence="22">
    <location>
        <begin position="2215"/>
        <end position="2313"/>
    </location>
</feature>
<proteinExistence type="inferred from homology"/>
<keyword evidence="10" id="KW-0256">Endoplasmic reticulum</keyword>
<dbReference type="InterPro" id="IPR013783">
    <property type="entry name" value="Ig-like_fold"/>
</dbReference>
<dbReference type="PANTHER" id="PTHR38537">
    <property type="entry name" value="JITTERBUG, ISOFORM N"/>
    <property type="match status" value="1"/>
</dbReference>
<dbReference type="InterPro" id="IPR000253">
    <property type="entry name" value="FHA_dom"/>
</dbReference>
<dbReference type="STRING" id="126957.T1IWF9"/>
<comment type="subunit">
    <text evidence="20">Homodimer. Interacts with myosin. Interacts with SIKE1 and both associate with the STRIPAK core complex composed of PP2A catalytic and scaffolding subunits, the striatins (PP2A regulatory subunits), the striatin-associated proteins MOB4, STRIP1 and STRIP2, PDCD10 and members of the STE20 kinases, such as STK24 and STK26. Interacts (via FHA domain) with STK3 (when phosphorylated); the interaction associates STK3 with the STRIPAK complex.</text>
</comment>
<feature type="region of interest" description="Disordered" evidence="24">
    <location>
        <begin position="683"/>
        <end position="704"/>
    </location>
</feature>
<dbReference type="InterPro" id="IPR044801">
    <property type="entry name" value="Filamin"/>
</dbReference>
<dbReference type="SUPFAM" id="SSF49879">
    <property type="entry name" value="SMAD/FHA domain"/>
    <property type="match status" value="1"/>
</dbReference>
<keyword evidence="7" id="KW-0597">Phosphoprotein</keyword>
<dbReference type="Pfam" id="PF00307">
    <property type="entry name" value="CH"/>
    <property type="match status" value="2"/>
</dbReference>
<evidence type="ECO:0000313" key="28">
    <source>
        <dbReference type="Proteomes" id="UP000014500"/>
    </source>
</evidence>
<dbReference type="Gene3D" id="2.60.40.10">
    <property type="entry name" value="Immunoglobulins"/>
    <property type="match status" value="13"/>
</dbReference>
<evidence type="ECO:0000256" key="5">
    <source>
        <dbReference type="ARBA" id="ARBA00022475"/>
    </source>
</evidence>
<dbReference type="GO" id="GO:0030036">
    <property type="term" value="P:actin cytoskeleton organization"/>
    <property type="evidence" value="ECO:0007669"/>
    <property type="project" value="InterPro"/>
</dbReference>
<dbReference type="SMART" id="SM00033">
    <property type="entry name" value="CH"/>
    <property type="match status" value="2"/>
</dbReference>
<feature type="compositionally biased region" description="Polar residues" evidence="24">
    <location>
        <begin position="683"/>
        <end position="698"/>
    </location>
</feature>
<evidence type="ECO:0000256" key="6">
    <source>
        <dbReference type="ARBA" id="ARBA00022490"/>
    </source>
</evidence>
<evidence type="ECO:0000256" key="14">
    <source>
        <dbReference type="ARBA" id="ARBA00023136"/>
    </source>
</evidence>
<evidence type="ECO:0000256" key="12">
    <source>
        <dbReference type="ARBA" id="ARBA00023054"/>
    </source>
</evidence>
<dbReference type="PROSITE" id="PS00020">
    <property type="entry name" value="ACTININ_2"/>
    <property type="match status" value="1"/>
</dbReference>
<feature type="repeat" description="Filamin" evidence="22">
    <location>
        <begin position="1926"/>
        <end position="2018"/>
    </location>
</feature>
<dbReference type="CDD" id="cd21315">
    <property type="entry name" value="CH_dFLNA-like_rpt2"/>
    <property type="match status" value="1"/>
</dbReference>
<feature type="domain" description="Calponin-homology (CH)" evidence="26">
    <location>
        <begin position="1140"/>
        <end position="1243"/>
    </location>
</feature>
<keyword evidence="9" id="KW-0677">Repeat</keyword>
<evidence type="ECO:0000256" key="8">
    <source>
        <dbReference type="ARBA" id="ARBA00022692"/>
    </source>
</evidence>
<dbReference type="SMART" id="SM00240">
    <property type="entry name" value="FHA"/>
    <property type="match status" value="1"/>
</dbReference>
<dbReference type="EMBL" id="JH431613">
    <property type="status" value="NOT_ANNOTATED_CDS"/>
    <property type="molecule type" value="Genomic_DNA"/>
</dbReference>
<evidence type="ECO:0000256" key="7">
    <source>
        <dbReference type="ARBA" id="ARBA00022553"/>
    </source>
</evidence>
<dbReference type="Gene3D" id="1.10.418.10">
    <property type="entry name" value="Calponin-like domain"/>
    <property type="match status" value="2"/>
</dbReference>
<feature type="repeat" description="Filamin" evidence="22">
    <location>
        <begin position="1545"/>
        <end position="1636"/>
    </location>
</feature>
<dbReference type="EnsemblMetazoa" id="SMAR005526-RA">
    <property type="protein sequence ID" value="SMAR005526-PA"/>
    <property type="gene ID" value="SMAR005526"/>
</dbReference>
<keyword evidence="13" id="KW-0496">Mitochondrion</keyword>
<dbReference type="GO" id="GO:0005813">
    <property type="term" value="C:centrosome"/>
    <property type="evidence" value="ECO:0007669"/>
    <property type="project" value="UniProtKB-SubCell"/>
</dbReference>
<comment type="similarity">
    <text evidence="19">Belongs to the SLMAP family.</text>
</comment>
<dbReference type="FunFam" id="1.10.418.10:FF:000006">
    <property type="entry name" value="Filamin-B isoform A"/>
    <property type="match status" value="1"/>
</dbReference>
<evidence type="ECO:0000256" key="15">
    <source>
        <dbReference type="ARBA" id="ARBA00023203"/>
    </source>
</evidence>
<keyword evidence="28" id="KW-1185">Reference proteome</keyword>
<feature type="coiled-coil region" evidence="23">
    <location>
        <begin position="796"/>
        <end position="823"/>
    </location>
</feature>
<evidence type="ECO:0000256" key="13">
    <source>
        <dbReference type="ARBA" id="ARBA00023128"/>
    </source>
</evidence>
<keyword evidence="6" id="KW-0963">Cytoplasm</keyword>
<name>T1IWF9_STRMM</name>
<comment type="similarity">
    <text evidence="4">Belongs to the filamin family.</text>
</comment>
<keyword evidence="8" id="KW-0812">Transmembrane</keyword>
<feature type="domain" description="Calponin-homology (CH)" evidence="26">
    <location>
        <begin position="1014"/>
        <end position="1120"/>
    </location>
</feature>
<dbReference type="PROSITE" id="PS50021">
    <property type="entry name" value="CH"/>
    <property type="match status" value="2"/>
</dbReference>
<evidence type="ECO:0000256" key="16">
    <source>
        <dbReference type="ARBA" id="ARBA00023212"/>
    </source>
</evidence>
<evidence type="ECO:0000256" key="10">
    <source>
        <dbReference type="ARBA" id="ARBA00022824"/>
    </source>
</evidence>
<dbReference type="GO" id="GO:0051015">
    <property type="term" value="F:actin filament binding"/>
    <property type="evidence" value="ECO:0007669"/>
    <property type="project" value="InterPro"/>
</dbReference>
<evidence type="ECO:0000256" key="4">
    <source>
        <dbReference type="ARBA" id="ARBA00009238"/>
    </source>
</evidence>
<evidence type="ECO:0000256" key="1">
    <source>
        <dbReference type="ARBA" id="ARBA00004300"/>
    </source>
</evidence>
<feature type="coiled-coil region" evidence="23">
    <location>
        <begin position="268"/>
        <end position="402"/>
    </location>
</feature>
<feature type="repeat" description="Filamin" evidence="22">
    <location>
        <begin position="1250"/>
        <end position="1348"/>
    </location>
</feature>
<dbReference type="InterPro" id="IPR008984">
    <property type="entry name" value="SMAD_FHA_dom_sf"/>
</dbReference>
<dbReference type="InterPro" id="IPR001589">
    <property type="entry name" value="Actinin_actin-bd_CS"/>
</dbReference>
<keyword evidence="5" id="KW-1003">Cell membrane</keyword>
<feature type="repeat" description="Filamin" evidence="22">
    <location>
        <begin position="1833"/>
        <end position="1925"/>
    </location>
</feature>
<dbReference type="InterPro" id="IPR017868">
    <property type="entry name" value="Filamin/ABP280_repeat-like"/>
</dbReference>
<dbReference type="PhylomeDB" id="T1IWF9"/>
<evidence type="ECO:0000256" key="21">
    <source>
        <dbReference type="ARBA" id="ARBA00074026"/>
    </source>
</evidence>
<dbReference type="SMART" id="SM00557">
    <property type="entry name" value="IG_FLMN"/>
    <property type="match status" value="13"/>
</dbReference>
<dbReference type="CDD" id="cd21911">
    <property type="entry name" value="CC1_SLMAP"/>
    <property type="match status" value="1"/>
</dbReference>
<dbReference type="GO" id="GO:0005789">
    <property type="term" value="C:endoplasmic reticulum membrane"/>
    <property type="evidence" value="ECO:0007669"/>
    <property type="project" value="UniProtKB-SubCell"/>
</dbReference>
<dbReference type="FunFam" id="2.60.40.10:FF:000140">
    <property type="entry name" value="FiLamiN (Actin binding protein) homolog"/>
    <property type="match status" value="2"/>
</dbReference>
<protein>
    <recommendedName>
        <fullName evidence="21">Sarcolemmal membrane-associated protein</fullName>
    </recommendedName>
</protein>
<dbReference type="SUPFAM" id="SSF81296">
    <property type="entry name" value="E set domains"/>
    <property type="match status" value="13"/>
</dbReference>
<dbReference type="FunFam" id="1.10.418.10:FF:000008">
    <property type="entry name" value="Filamin-B isoform C"/>
    <property type="match status" value="1"/>
</dbReference>